<name>A0A4R0S3N8_BIFLL</name>
<protein>
    <submittedName>
        <fullName evidence="2">Uncharacterized protein</fullName>
    </submittedName>
</protein>
<evidence type="ECO:0000313" key="6">
    <source>
        <dbReference type="Proteomes" id="UP000292787"/>
    </source>
</evidence>
<reference evidence="5 6" key="1">
    <citation type="journal article" date="2018" name="Sci. Rep.">
        <title>Genomic diversity and distribution of Bifidobacterium longum subsp. longum across the human lifespan.</title>
        <authorList>
            <person name="Odamaki T."/>
            <person name="Bottacini F."/>
            <person name="Kato K."/>
            <person name="Mitsuyama E."/>
            <person name="Yoshida K."/>
            <person name="Horigome A."/>
            <person name="Xiao J.Z."/>
            <person name="van Sinderen D."/>
        </authorList>
    </citation>
    <scope>NUCLEOTIDE SEQUENCE [LARGE SCALE GENOMIC DNA]</scope>
    <source>
        <strain evidence="2 7">MCC10002</strain>
        <strain evidence="3 6">MCC10116</strain>
        <strain evidence="4 5">MCC10126</strain>
    </source>
</reference>
<evidence type="ECO:0000256" key="1">
    <source>
        <dbReference type="SAM" id="Phobius"/>
    </source>
</evidence>
<dbReference type="EMBL" id="SHPM01000028">
    <property type="protein sequence ID" value="TCD73805.1"/>
    <property type="molecule type" value="Genomic_DNA"/>
</dbReference>
<dbReference type="Proteomes" id="UP000293701">
    <property type="component" value="Unassembled WGS sequence"/>
</dbReference>
<keyword evidence="1" id="KW-1133">Transmembrane helix</keyword>
<gene>
    <name evidence="2" type="ORF">MCC10002_1247</name>
    <name evidence="3" type="ORF">MCC10116_1235</name>
    <name evidence="4" type="ORF">MCC10126_1126</name>
</gene>
<organism evidence="2 7">
    <name type="scientific">Bifidobacterium longum subsp. longum</name>
    <dbReference type="NCBI Taxonomy" id="1679"/>
    <lineage>
        <taxon>Bacteria</taxon>
        <taxon>Bacillati</taxon>
        <taxon>Actinomycetota</taxon>
        <taxon>Actinomycetes</taxon>
        <taxon>Bifidobacteriales</taxon>
        <taxon>Bifidobacteriaceae</taxon>
        <taxon>Bifidobacterium</taxon>
    </lineage>
</organism>
<evidence type="ECO:0000313" key="7">
    <source>
        <dbReference type="Proteomes" id="UP000293701"/>
    </source>
</evidence>
<proteinExistence type="predicted"/>
<dbReference type="Proteomes" id="UP000291501">
    <property type="component" value="Unassembled WGS sequence"/>
</dbReference>
<evidence type="ECO:0000313" key="5">
    <source>
        <dbReference type="Proteomes" id="UP000291501"/>
    </source>
</evidence>
<evidence type="ECO:0000313" key="4">
    <source>
        <dbReference type="EMBL" id="TCF82504.1"/>
    </source>
</evidence>
<dbReference type="AlphaFoldDB" id="A0A4R0S3N8"/>
<feature type="transmembrane region" description="Helical" evidence="1">
    <location>
        <begin position="20"/>
        <end position="41"/>
    </location>
</feature>
<feature type="transmembrane region" description="Helical" evidence="1">
    <location>
        <begin position="53"/>
        <end position="72"/>
    </location>
</feature>
<dbReference type="RefSeq" id="WP_226842448.1">
    <property type="nucleotide sequence ID" value="NZ_CP146883.1"/>
</dbReference>
<dbReference type="EMBL" id="SHTF01000016">
    <property type="protein sequence ID" value="TCF64012.1"/>
    <property type="molecule type" value="Genomic_DNA"/>
</dbReference>
<keyword evidence="1" id="KW-0472">Membrane</keyword>
<evidence type="ECO:0000313" key="2">
    <source>
        <dbReference type="EMBL" id="TCD73805.1"/>
    </source>
</evidence>
<reference evidence="2" key="2">
    <citation type="submission" date="2019-02" db="EMBL/GenBank/DDBJ databases">
        <authorList>
            <person name="Odamaki T."/>
        </authorList>
    </citation>
    <scope>NUCLEOTIDE SEQUENCE</scope>
    <source>
        <strain evidence="2">MCC10002</strain>
        <strain evidence="3">MCC10116</strain>
        <strain evidence="4">MCC10126</strain>
    </source>
</reference>
<comment type="caution">
    <text evidence="2">The sequence shown here is derived from an EMBL/GenBank/DDBJ whole genome shotgun (WGS) entry which is preliminary data.</text>
</comment>
<dbReference type="Proteomes" id="UP000292787">
    <property type="component" value="Unassembled WGS sequence"/>
</dbReference>
<sequence length="153" mass="17186">MMVDYSDWLNSLPREFHLNTGWFLVIAIVSVSVMFLILARCRDLTDSLGWEKCQACITSLIIAAWAIGLLWLSTTTGTEPQYLTFTEKTERTFNVSHLRCENIGGCPSKKLPEDRTEATWLQGNRYVKGWILVDGNKVGLVGSNGILLTVKES</sequence>
<accession>A0A4R0S3N8</accession>
<dbReference type="EMBL" id="SHTN01000022">
    <property type="protein sequence ID" value="TCF82504.1"/>
    <property type="molecule type" value="Genomic_DNA"/>
</dbReference>
<keyword evidence="1" id="KW-0812">Transmembrane</keyword>
<evidence type="ECO:0000313" key="3">
    <source>
        <dbReference type="EMBL" id="TCF64012.1"/>
    </source>
</evidence>